<organism evidence="2 3">
    <name type="scientific">Iamia majanohamensis</name>
    <dbReference type="NCBI Taxonomy" id="467976"/>
    <lineage>
        <taxon>Bacteria</taxon>
        <taxon>Bacillati</taxon>
        <taxon>Actinomycetota</taxon>
        <taxon>Acidimicrobiia</taxon>
        <taxon>Acidimicrobiales</taxon>
        <taxon>Iamiaceae</taxon>
        <taxon>Iamia</taxon>
    </lineage>
</organism>
<name>A0AAE9YG39_9ACTN</name>
<proteinExistence type="predicted"/>
<feature type="region of interest" description="Disordered" evidence="1">
    <location>
        <begin position="77"/>
        <end position="98"/>
    </location>
</feature>
<dbReference type="Proteomes" id="UP001216390">
    <property type="component" value="Chromosome"/>
</dbReference>
<keyword evidence="3" id="KW-1185">Reference proteome</keyword>
<feature type="compositionally biased region" description="Pro residues" evidence="1">
    <location>
        <begin position="86"/>
        <end position="98"/>
    </location>
</feature>
<dbReference type="AlphaFoldDB" id="A0AAE9YG39"/>
<accession>A0AAE9YG39</accession>
<sequence length="98" mass="10981">MSAERPQWSVAVPESHVVRTHAVLARYVDDLAERSPGKVARWRNDLDDSLHFEGADTDPALPTWLEAIARDPEAANRLHRERHPILYPPSADPGDPTP</sequence>
<dbReference type="EMBL" id="CP116942">
    <property type="protein sequence ID" value="WCO67892.1"/>
    <property type="molecule type" value="Genomic_DNA"/>
</dbReference>
<evidence type="ECO:0000313" key="3">
    <source>
        <dbReference type="Proteomes" id="UP001216390"/>
    </source>
</evidence>
<evidence type="ECO:0000313" key="2">
    <source>
        <dbReference type="EMBL" id="WCO67892.1"/>
    </source>
</evidence>
<reference evidence="2" key="1">
    <citation type="submission" date="2023-01" db="EMBL/GenBank/DDBJ databases">
        <title>The diversity of Class Acidimicrobiia in South China Sea sediment environments and the proposal of Iamia marina sp. nov., a novel species of the genus Iamia.</title>
        <authorList>
            <person name="He Y."/>
            <person name="Tian X."/>
        </authorList>
    </citation>
    <scope>NUCLEOTIDE SEQUENCE</scope>
    <source>
        <strain evidence="2">DSM 19957</strain>
    </source>
</reference>
<protein>
    <submittedName>
        <fullName evidence="2">Uncharacterized protein</fullName>
    </submittedName>
</protein>
<evidence type="ECO:0000256" key="1">
    <source>
        <dbReference type="SAM" id="MobiDB-lite"/>
    </source>
</evidence>
<dbReference type="KEGG" id="ima:PO878_04035"/>
<gene>
    <name evidence="2" type="ORF">PO878_04035</name>
</gene>
<dbReference type="RefSeq" id="WP_272737410.1">
    <property type="nucleotide sequence ID" value="NZ_CP116942.1"/>
</dbReference>